<name>A0A5S3WHI3_9GAMM</name>
<organism evidence="1 2">
    <name type="scientific">Pseudoalteromonas rubra</name>
    <dbReference type="NCBI Taxonomy" id="43658"/>
    <lineage>
        <taxon>Bacteria</taxon>
        <taxon>Pseudomonadati</taxon>
        <taxon>Pseudomonadota</taxon>
        <taxon>Gammaproteobacteria</taxon>
        <taxon>Alteromonadales</taxon>
        <taxon>Pseudoalteromonadaceae</taxon>
        <taxon>Pseudoalteromonas</taxon>
    </lineage>
</organism>
<proteinExistence type="predicted"/>
<feature type="non-terminal residue" evidence="1">
    <location>
        <position position="1"/>
    </location>
</feature>
<dbReference type="AlphaFoldDB" id="A0A5S3WHI3"/>
<reference evidence="1 2" key="1">
    <citation type="submission" date="2018-01" db="EMBL/GenBank/DDBJ databases">
        <authorList>
            <person name="Paulsen S."/>
            <person name="Gram L.K."/>
        </authorList>
    </citation>
    <scope>NUCLEOTIDE SEQUENCE [LARGE SCALE GENOMIC DNA]</scope>
    <source>
        <strain evidence="1 2">S2676</strain>
    </source>
</reference>
<evidence type="ECO:0000313" key="1">
    <source>
        <dbReference type="EMBL" id="TMP24574.1"/>
    </source>
</evidence>
<evidence type="ECO:0000313" key="2">
    <source>
        <dbReference type="Proteomes" id="UP000310249"/>
    </source>
</evidence>
<protein>
    <submittedName>
        <fullName evidence="1">Uncharacterized protein</fullName>
    </submittedName>
</protein>
<dbReference type="Proteomes" id="UP000310249">
    <property type="component" value="Unassembled WGS sequence"/>
</dbReference>
<reference evidence="2" key="2">
    <citation type="submission" date="2019-06" db="EMBL/GenBank/DDBJ databases">
        <title>Co-occurence of chitin degradation, pigmentation and bioactivity in marine Pseudoalteromonas.</title>
        <authorList>
            <person name="Sonnenschein E.C."/>
            <person name="Bech P.K."/>
        </authorList>
    </citation>
    <scope>NUCLEOTIDE SEQUENCE [LARGE SCALE GENOMIC DNA]</scope>
    <source>
        <strain evidence="2">S2676</strain>
    </source>
</reference>
<comment type="caution">
    <text evidence="1">The sequence shown here is derived from an EMBL/GenBank/DDBJ whole genome shotgun (WGS) entry which is preliminary data.</text>
</comment>
<accession>A0A5S3WHI3</accession>
<gene>
    <name evidence="1" type="ORF">CWB99_21885</name>
</gene>
<dbReference type="EMBL" id="PNCI01000070">
    <property type="protein sequence ID" value="TMP24574.1"/>
    <property type="molecule type" value="Genomic_DNA"/>
</dbReference>
<sequence>TCSKYAGSNILLAFMMYRAISDEVSCISPFKQAYTAVIPHLMRDLPTDHSVRMINTPEQTYSALKSWFKWIPHPVRDDDGVVGGAVEQGRPGAAAGEPHDTYSNDTNSNSNMLLALILHRATSDEVSLFLHSYKPTLSSSHIYFE</sequence>